<dbReference type="GO" id="GO:0046081">
    <property type="term" value="P:dUTP catabolic process"/>
    <property type="evidence" value="ECO:0007669"/>
    <property type="project" value="UniProtKB-UniRule"/>
</dbReference>
<comment type="function">
    <text evidence="5">Involved in nucleotide metabolism via production of dUMP, the immediate precursor of thymidine nucleotides, and decreases the intracellular concentration of dUTP so that uracil cannot be incorporated into DNA.</text>
</comment>
<sequence>MPFLKVNVTGTTGKCPAKSDPTSAGYTIFAAEDGSLAAGDSAQIKTQLVIKVPEGTCGHLVPLSSSACGIHINTVIVDRTTSDELVVHAFNFGGETWSWKVGDPIAQLILEKIADASVVQDDCVIAHGKAVIPTGIAIELPEGTYGRVANRSSMSVRNHIQVAAGVIDPGYTGEIGKNVL</sequence>
<dbReference type="InterPro" id="IPR036157">
    <property type="entry name" value="dUTPase-like_sf"/>
</dbReference>
<evidence type="ECO:0000313" key="7">
    <source>
        <dbReference type="EMBL" id="CAK0768432.1"/>
    </source>
</evidence>
<evidence type="ECO:0000256" key="4">
    <source>
        <dbReference type="ARBA" id="ARBA00023080"/>
    </source>
</evidence>
<dbReference type="CDD" id="cd07557">
    <property type="entry name" value="trimeric_dUTPase"/>
    <property type="match status" value="2"/>
</dbReference>
<organism evidence="7 8">
    <name type="scientific">Coccomyxa viridis</name>
    <dbReference type="NCBI Taxonomy" id="1274662"/>
    <lineage>
        <taxon>Eukaryota</taxon>
        <taxon>Viridiplantae</taxon>
        <taxon>Chlorophyta</taxon>
        <taxon>core chlorophytes</taxon>
        <taxon>Trebouxiophyceae</taxon>
        <taxon>Trebouxiophyceae incertae sedis</taxon>
        <taxon>Coccomyxaceae</taxon>
        <taxon>Coccomyxa</taxon>
    </lineage>
</organism>
<dbReference type="GO" id="GO:0000287">
    <property type="term" value="F:magnesium ion binding"/>
    <property type="evidence" value="ECO:0007669"/>
    <property type="project" value="UniProtKB-UniRule"/>
</dbReference>
<evidence type="ECO:0000256" key="5">
    <source>
        <dbReference type="RuleBase" id="RU367024"/>
    </source>
</evidence>
<keyword evidence="4 5" id="KW-0546">Nucleotide metabolism</keyword>
<accession>A0AAV1HYY7</accession>
<dbReference type="Pfam" id="PF00692">
    <property type="entry name" value="dUTPase"/>
    <property type="match status" value="1"/>
</dbReference>
<keyword evidence="5" id="KW-0479">Metal-binding</keyword>
<dbReference type="GO" id="GO:0004170">
    <property type="term" value="F:dUTP diphosphatase activity"/>
    <property type="evidence" value="ECO:0007669"/>
    <property type="project" value="UniProtKB-UniRule"/>
</dbReference>
<comment type="cofactor">
    <cofactor evidence="5">
        <name>Mg(2+)</name>
        <dbReference type="ChEBI" id="CHEBI:18420"/>
    </cofactor>
</comment>
<name>A0AAV1HYY7_9CHLO</name>
<dbReference type="Gene3D" id="2.70.40.10">
    <property type="match status" value="2"/>
</dbReference>
<evidence type="ECO:0000256" key="1">
    <source>
        <dbReference type="ARBA" id="ARBA00005142"/>
    </source>
</evidence>
<dbReference type="EMBL" id="CAUYUE010000004">
    <property type="protein sequence ID" value="CAK0768432.1"/>
    <property type="molecule type" value="Genomic_DNA"/>
</dbReference>
<dbReference type="GO" id="GO:0006226">
    <property type="term" value="P:dUMP biosynthetic process"/>
    <property type="evidence" value="ECO:0007669"/>
    <property type="project" value="UniProtKB-UniRule"/>
</dbReference>
<evidence type="ECO:0000256" key="2">
    <source>
        <dbReference type="ARBA" id="ARBA00006581"/>
    </source>
</evidence>
<feature type="domain" description="dUTPase-like" evidence="6">
    <location>
        <begin position="14"/>
        <end position="119"/>
    </location>
</feature>
<proteinExistence type="inferred from homology"/>
<dbReference type="AlphaFoldDB" id="A0AAV1HYY7"/>
<gene>
    <name evidence="7" type="ORF">CVIRNUC_003564</name>
</gene>
<dbReference type="SUPFAM" id="SSF51283">
    <property type="entry name" value="dUTPase-like"/>
    <property type="match status" value="2"/>
</dbReference>
<keyword evidence="3 5" id="KW-0378">Hydrolase</keyword>
<dbReference type="Proteomes" id="UP001314263">
    <property type="component" value="Unassembled WGS sequence"/>
</dbReference>
<comment type="similarity">
    <text evidence="2 5">Belongs to the dUTPase family.</text>
</comment>
<dbReference type="PANTHER" id="PTHR11241">
    <property type="entry name" value="DEOXYURIDINE 5'-TRIPHOSPHATE NUCLEOTIDOHYDROLASE"/>
    <property type="match status" value="1"/>
</dbReference>
<comment type="pathway">
    <text evidence="1 5">Pyrimidine metabolism; dUMP biosynthesis; dUMP from dCTP (dUTP route): step 2/2.</text>
</comment>
<dbReference type="EC" id="3.6.1.23" evidence="5"/>
<evidence type="ECO:0000313" key="8">
    <source>
        <dbReference type="Proteomes" id="UP001314263"/>
    </source>
</evidence>
<protein>
    <recommendedName>
        <fullName evidence="5">Deoxyuridine 5'-triphosphate nucleotidohydrolase</fullName>
        <shortName evidence="5">dUTPase</shortName>
        <ecNumber evidence="5">3.6.1.23</ecNumber>
    </recommendedName>
    <alternativeName>
        <fullName evidence="5">dUTP pyrophosphatase</fullName>
    </alternativeName>
</protein>
<evidence type="ECO:0000259" key="6">
    <source>
        <dbReference type="Pfam" id="PF00692"/>
    </source>
</evidence>
<reference evidence="7 8" key="1">
    <citation type="submission" date="2023-10" db="EMBL/GenBank/DDBJ databases">
        <authorList>
            <person name="Maclean D."/>
            <person name="Macfadyen A."/>
        </authorList>
    </citation>
    <scope>NUCLEOTIDE SEQUENCE [LARGE SCALE GENOMIC DNA]</scope>
</reference>
<dbReference type="InterPro" id="IPR008181">
    <property type="entry name" value="dUTPase"/>
</dbReference>
<comment type="catalytic activity">
    <reaction evidence="5">
        <text>dUTP + H2O = dUMP + diphosphate + H(+)</text>
        <dbReference type="Rhea" id="RHEA:10248"/>
        <dbReference type="ChEBI" id="CHEBI:15377"/>
        <dbReference type="ChEBI" id="CHEBI:15378"/>
        <dbReference type="ChEBI" id="CHEBI:33019"/>
        <dbReference type="ChEBI" id="CHEBI:61555"/>
        <dbReference type="ChEBI" id="CHEBI:246422"/>
        <dbReference type="EC" id="3.6.1.23"/>
    </reaction>
</comment>
<keyword evidence="5" id="KW-0460">Magnesium</keyword>
<evidence type="ECO:0000256" key="3">
    <source>
        <dbReference type="ARBA" id="ARBA00022801"/>
    </source>
</evidence>
<dbReference type="PANTHER" id="PTHR11241:SF0">
    <property type="entry name" value="DEOXYURIDINE 5'-TRIPHOSPHATE NUCLEOTIDOHYDROLASE"/>
    <property type="match status" value="1"/>
</dbReference>
<comment type="caution">
    <text evidence="7">The sequence shown here is derived from an EMBL/GenBank/DDBJ whole genome shotgun (WGS) entry which is preliminary data.</text>
</comment>
<dbReference type="InterPro" id="IPR029054">
    <property type="entry name" value="dUTPase-like"/>
</dbReference>
<dbReference type="InterPro" id="IPR033704">
    <property type="entry name" value="dUTPase_trimeric"/>
</dbReference>
<keyword evidence="8" id="KW-1185">Reference proteome</keyword>